<keyword evidence="1" id="KW-0472">Membrane</keyword>
<comment type="caution">
    <text evidence="2">The sequence shown here is derived from an EMBL/GenBank/DDBJ whole genome shotgun (WGS) entry which is preliminary data.</text>
</comment>
<gene>
    <name evidence="2" type="ORF">A3B18_00340</name>
</gene>
<evidence type="ECO:0000313" key="2">
    <source>
        <dbReference type="EMBL" id="OGF82713.1"/>
    </source>
</evidence>
<keyword evidence="1" id="KW-0812">Transmembrane</keyword>
<evidence type="ECO:0000256" key="1">
    <source>
        <dbReference type="SAM" id="Phobius"/>
    </source>
</evidence>
<evidence type="ECO:0000313" key="3">
    <source>
        <dbReference type="Proteomes" id="UP000178684"/>
    </source>
</evidence>
<organism evidence="2 3">
    <name type="scientific">Candidatus Giovannonibacteria bacterium RIFCSPLOWO2_01_FULL_46_13</name>
    <dbReference type="NCBI Taxonomy" id="1798352"/>
    <lineage>
        <taxon>Bacteria</taxon>
        <taxon>Candidatus Giovannoniibacteriota</taxon>
    </lineage>
</organism>
<name>A0A1F5X4D6_9BACT</name>
<feature type="transmembrane region" description="Helical" evidence="1">
    <location>
        <begin position="9"/>
        <end position="27"/>
    </location>
</feature>
<sequence length="202" mass="22898">MVSHNVPKIMAIWLGILIVALGILWFLDAVSIDFQDGWDYSTPTEKLSINDISNWKTYRNEEFGFEVKYLSTYSNGNQQMNFTAGTESESVLGRYNEFIGLKVGPLVFVVLNNDELLERGRDYLRHYLEIADGVEESEWVGCSRLPIPNTSVQVEVVECDGEGGLAGYGIIKGGKYEIFIQHYPNFIENVTEETLATFKFTK</sequence>
<protein>
    <submittedName>
        <fullName evidence="2">Uncharacterized protein</fullName>
    </submittedName>
</protein>
<accession>A0A1F5X4D6</accession>
<proteinExistence type="predicted"/>
<reference evidence="2 3" key="1">
    <citation type="journal article" date="2016" name="Nat. Commun.">
        <title>Thousands of microbial genomes shed light on interconnected biogeochemical processes in an aquifer system.</title>
        <authorList>
            <person name="Anantharaman K."/>
            <person name="Brown C.T."/>
            <person name="Hug L.A."/>
            <person name="Sharon I."/>
            <person name="Castelle C.J."/>
            <person name="Probst A.J."/>
            <person name="Thomas B.C."/>
            <person name="Singh A."/>
            <person name="Wilkins M.J."/>
            <person name="Karaoz U."/>
            <person name="Brodie E.L."/>
            <person name="Williams K.H."/>
            <person name="Hubbard S.S."/>
            <person name="Banfield J.F."/>
        </authorList>
    </citation>
    <scope>NUCLEOTIDE SEQUENCE [LARGE SCALE GENOMIC DNA]</scope>
</reference>
<keyword evidence="1" id="KW-1133">Transmembrane helix</keyword>
<dbReference type="Proteomes" id="UP000178684">
    <property type="component" value="Unassembled WGS sequence"/>
</dbReference>
<dbReference type="AlphaFoldDB" id="A0A1F5X4D6"/>
<dbReference type="EMBL" id="MFIE01000014">
    <property type="protein sequence ID" value="OGF82713.1"/>
    <property type="molecule type" value="Genomic_DNA"/>
</dbReference>